<evidence type="ECO:0000259" key="3">
    <source>
        <dbReference type="Pfam" id="PF07670"/>
    </source>
</evidence>
<evidence type="ECO:0000256" key="2">
    <source>
        <dbReference type="SAM" id="Phobius"/>
    </source>
</evidence>
<keyword evidence="2" id="KW-1133">Transmembrane helix</keyword>
<evidence type="ECO:0000256" key="1">
    <source>
        <dbReference type="SAM" id="MobiDB-lite"/>
    </source>
</evidence>
<evidence type="ECO:0000313" key="5">
    <source>
        <dbReference type="Proteomes" id="UP000254400"/>
    </source>
</evidence>
<dbReference type="EMBL" id="UGSC01000001">
    <property type="protein sequence ID" value="SUA70569.1"/>
    <property type="molecule type" value="Genomic_DNA"/>
</dbReference>
<feature type="domain" description="Nucleoside transporter/FeoB GTPase Gate" evidence="3">
    <location>
        <begin position="42"/>
        <end position="149"/>
    </location>
</feature>
<accession>A0A378Y2G5</accession>
<protein>
    <submittedName>
        <fullName evidence="4">Spore maturation protein A</fullName>
    </submittedName>
</protein>
<gene>
    <name evidence="4" type="primary">spmA</name>
    <name evidence="4" type="ORF">NCTC10343_03443</name>
</gene>
<feature type="region of interest" description="Disordered" evidence="1">
    <location>
        <begin position="193"/>
        <end position="247"/>
    </location>
</feature>
<name>A0A378Y2G5_PAEPO</name>
<feature type="transmembrane region" description="Helical" evidence="2">
    <location>
        <begin position="133"/>
        <end position="153"/>
    </location>
</feature>
<keyword evidence="2" id="KW-0812">Transmembrane</keyword>
<dbReference type="GeneID" id="93346788"/>
<feature type="transmembrane region" description="Helical" evidence="2">
    <location>
        <begin position="91"/>
        <end position="112"/>
    </location>
</feature>
<feature type="transmembrane region" description="Helical" evidence="2">
    <location>
        <begin position="29"/>
        <end position="51"/>
    </location>
</feature>
<sequence length="247" mass="26180">MIHLIWVALICIGFLFAAAQGNIEVVTKAAFDGATTGVTVCFGLISVLVFWMGMMRLAEDGGLLQKISKLLSPLVAFLFPDVPRNHPAMGYILSNMSANLLGLGNAATPMGIKAMQELQTLNPDKQTATPAMCTLLALNTASITLIPTTLIAIRLNFHSAHPAEIVGTTLVATAIATFAAIAADRWYRSRELRRRPPANPPSQTSLAPRTSPAPTSVVSSHVPPVSSPAVPRTGITATKGRDTTWKG</sequence>
<dbReference type="AlphaFoldDB" id="A0A378Y2G5"/>
<keyword evidence="2" id="KW-0472">Membrane</keyword>
<feature type="compositionally biased region" description="Low complexity" evidence="1">
    <location>
        <begin position="210"/>
        <end position="231"/>
    </location>
</feature>
<dbReference type="RefSeq" id="WP_019687877.1">
    <property type="nucleotide sequence ID" value="NZ_CP036496.1"/>
</dbReference>
<evidence type="ECO:0000313" key="4">
    <source>
        <dbReference type="EMBL" id="SUA70569.1"/>
    </source>
</evidence>
<proteinExistence type="predicted"/>
<reference evidence="4 5" key="1">
    <citation type="submission" date="2018-06" db="EMBL/GenBank/DDBJ databases">
        <authorList>
            <consortium name="Pathogen Informatics"/>
            <person name="Doyle S."/>
        </authorList>
    </citation>
    <scope>NUCLEOTIDE SEQUENCE [LARGE SCALE GENOMIC DNA]</scope>
    <source>
        <strain evidence="4 5">NCTC10343</strain>
    </source>
</reference>
<feature type="transmembrane region" description="Helical" evidence="2">
    <location>
        <begin position="165"/>
        <end position="187"/>
    </location>
</feature>
<dbReference type="Proteomes" id="UP000254400">
    <property type="component" value="Unassembled WGS sequence"/>
</dbReference>
<dbReference type="InterPro" id="IPR011642">
    <property type="entry name" value="Gate_dom"/>
</dbReference>
<organism evidence="4 5">
    <name type="scientific">Paenibacillus polymyxa</name>
    <name type="common">Bacillus polymyxa</name>
    <dbReference type="NCBI Taxonomy" id="1406"/>
    <lineage>
        <taxon>Bacteria</taxon>
        <taxon>Bacillati</taxon>
        <taxon>Bacillota</taxon>
        <taxon>Bacilli</taxon>
        <taxon>Bacillales</taxon>
        <taxon>Paenibacillaceae</taxon>
        <taxon>Paenibacillus</taxon>
    </lineage>
</organism>
<dbReference type="Pfam" id="PF07670">
    <property type="entry name" value="Gate"/>
    <property type="match status" value="1"/>
</dbReference>